<evidence type="ECO:0000256" key="8">
    <source>
        <dbReference type="ARBA" id="ARBA00022927"/>
    </source>
</evidence>
<dbReference type="Proteomes" id="UP001519887">
    <property type="component" value="Unassembled WGS sequence"/>
</dbReference>
<keyword evidence="11" id="KW-0969">Cilium</keyword>
<sequence>MASFHYAYQKIVDLKASEKTQAEWLLSAAIGKLQAEEMTLGQLFQERASWSERLHDASKAAVALSELLLMQQYVDYVDACIARKQMDVKQAQRQVDDSRTVLSGKMMDEKVWQKSKERALDRFRSVIQTKEQNELDEMATVRFIAAAR</sequence>
<comment type="similarity">
    <text evidence="2">Belongs to the FliJ family.</text>
</comment>
<dbReference type="InterPro" id="IPR012823">
    <property type="entry name" value="Flagell_FliJ"/>
</dbReference>
<keyword evidence="6" id="KW-0145">Chemotaxis</keyword>
<dbReference type="InterPro" id="IPR053716">
    <property type="entry name" value="Flag_assembly_chemotaxis_eff"/>
</dbReference>
<dbReference type="Pfam" id="PF02050">
    <property type="entry name" value="FliJ"/>
    <property type="match status" value="1"/>
</dbReference>
<gene>
    <name evidence="11" type="primary">fliJ</name>
    <name evidence="11" type="ORF">K0U00_06650</name>
</gene>
<evidence type="ECO:0000256" key="2">
    <source>
        <dbReference type="ARBA" id="ARBA00010004"/>
    </source>
</evidence>
<evidence type="ECO:0000256" key="9">
    <source>
        <dbReference type="ARBA" id="ARBA00023136"/>
    </source>
</evidence>
<comment type="caution">
    <text evidence="11">The sequence shown here is derived from an EMBL/GenBank/DDBJ whole genome shotgun (WGS) entry which is preliminary data.</text>
</comment>
<keyword evidence="11" id="KW-0966">Cell projection</keyword>
<evidence type="ECO:0000256" key="6">
    <source>
        <dbReference type="ARBA" id="ARBA00022500"/>
    </source>
</evidence>
<dbReference type="RefSeq" id="WP_210041207.1">
    <property type="nucleotide sequence ID" value="NZ_JBHLVU010000002.1"/>
</dbReference>
<comment type="subcellular location">
    <subcellularLocation>
        <location evidence="1">Cell membrane</location>
        <topology evidence="1">Peripheral membrane protein</topology>
        <orientation evidence="1">Cytoplasmic side</orientation>
    </subcellularLocation>
</comment>
<dbReference type="Gene3D" id="1.10.287.1700">
    <property type="match status" value="1"/>
</dbReference>
<evidence type="ECO:0000256" key="3">
    <source>
        <dbReference type="ARBA" id="ARBA00020392"/>
    </source>
</evidence>
<keyword evidence="9" id="KW-0472">Membrane</keyword>
<keyword evidence="11" id="KW-0282">Flagellum</keyword>
<keyword evidence="5" id="KW-1003">Cell membrane</keyword>
<keyword evidence="12" id="KW-1185">Reference proteome</keyword>
<keyword evidence="8" id="KW-0653">Protein transport</keyword>
<evidence type="ECO:0000256" key="7">
    <source>
        <dbReference type="ARBA" id="ARBA00022795"/>
    </source>
</evidence>
<keyword evidence="4" id="KW-0813">Transport</keyword>
<dbReference type="NCBIfam" id="TIGR02473">
    <property type="entry name" value="flagell_FliJ"/>
    <property type="match status" value="1"/>
</dbReference>
<evidence type="ECO:0000313" key="11">
    <source>
        <dbReference type="EMBL" id="MBW7453715.1"/>
    </source>
</evidence>
<evidence type="ECO:0000256" key="5">
    <source>
        <dbReference type="ARBA" id="ARBA00022475"/>
    </source>
</evidence>
<protein>
    <recommendedName>
        <fullName evidence="3">Flagellar FliJ protein</fullName>
    </recommendedName>
</protein>
<name>A0ABS7BYI3_9BACL</name>
<reference evidence="11 12" key="1">
    <citation type="submission" date="2021-07" db="EMBL/GenBank/DDBJ databases">
        <title>Paenibacillus radiodurans sp. nov., isolated from the southeastern edge of Tengger Desert.</title>
        <authorList>
            <person name="Zhang G."/>
        </authorList>
    </citation>
    <scope>NUCLEOTIDE SEQUENCE [LARGE SCALE GENOMIC DNA]</scope>
    <source>
        <strain evidence="11 12">CCM 7311</strain>
    </source>
</reference>
<keyword evidence="10" id="KW-1006">Bacterial flagellum protein export</keyword>
<evidence type="ECO:0000313" key="12">
    <source>
        <dbReference type="Proteomes" id="UP001519887"/>
    </source>
</evidence>
<dbReference type="EMBL" id="JAHZIK010000106">
    <property type="protein sequence ID" value="MBW7453715.1"/>
    <property type="molecule type" value="Genomic_DNA"/>
</dbReference>
<evidence type="ECO:0000256" key="4">
    <source>
        <dbReference type="ARBA" id="ARBA00022448"/>
    </source>
</evidence>
<evidence type="ECO:0000256" key="1">
    <source>
        <dbReference type="ARBA" id="ARBA00004413"/>
    </source>
</evidence>
<evidence type="ECO:0000256" key="10">
    <source>
        <dbReference type="ARBA" id="ARBA00023225"/>
    </source>
</evidence>
<keyword evidence="7" id="KW-1005">Bacterial flagellum biogenesis</keyword>
<proteinExistence type="inferred from homology"/>
<organism evidence="11 12">
    <name type="scientific">Paenibacillus sepulcri</name>
    <dbReference type="NCBI Taxonomy" id="359917"/>
    <lineage>
        <taxon>Bacteria</taxon>
        <taxon>Bacillati</taxon>
        <taxon>Bacillota</taxon>
        <taxon>Bacilli</taxon>
        <taxon>Bacillales</taxon>
        <taxon>Paenibacillaceae</taxon>
        <taxon>Paenibacillus</taxon>
    </lineage>
</organism>
<accession>A0ABS7BYI3</accession>